<comment type="caution">
    <text evidence="2">The sequence shown here is derived from an EMBL/GenBank/DDBJ whole genome shotgun (WGS) entry which is preliminary data.</text>
</comment>
<dbReference type="Proteomes" id="UP000245390">
    <property type="component" value="Unassembled WGS sequence"/>
</dbReference>
<dbReference type="EMBL" id="QGGV01000023">
    <property type="protein sequence ID" value="PWK49092.1"/>
    <property type="molecule type" value="Genomic_DNA"/>
</dbReference>
<reference evidence="2 3" key="1">
    <citation type="submission" date="2018-05" db="EMBL/GenBank/DDBJ databases">
        <title>Genomic Encyclopedia of Type Strains, Phase IV (KMG-IV): sequencing the most valuable type-strain genomes for metagenomic binning, comparative biology and taxonomic classification.</title>
        <authorList>
            <person name="Goeker M."/>
        </authorList>
    </citation>
    <scope>NUCLEOTIDE SEQUENCE [LARGE SCALE GENOMIC DNA]</scope>
    <source>
        <strain evidence="2 3">DSM 103371</strain>
    </source>
</reference>
<feature type="transmembrane region" description="Helical" evidence="1">
    <location>
        <begin position="30"/>
        <end position="52"/>
    </location>
</feature>
<feature type="transmembrane region" description="Helical" evidence="1">
    <location>
        <begin position="64"/>
        <end position="87"/>
    </location>
</feature>
<sequence>MNLAESELVASLSSVFGSGRAMSFRRFFRHWIVGLLATIISTTLSIAVLAVTDGTIGLGEVLFGSLYFGLILGGPVGVAIGAIYAFLRVAIWKRRIISG</sequence>
<protein>
    <submittedName>
        <fullName evidence="2">Uncharacterized protein</fullName>
    </submittedName>
</protein>
<organism evidence="2 3">
    <name type="scientific">Silicimonas algicola</name>
    <dbReference type="NCBI Taxonomy" id="1826607"/>
    <lineage>
        <taxon>Bacteria</taxon>
        <taxon>Pseudomonadati</taxon>
        <taxon>Pseudomonadota</taxon>
        <taxon>Alphaproteobacteria</taxon>
        <taxon>Rhodobacterales</taxon>
        <taxon>Paracoccaceae</taxon>
    </lineage>
</organism>
<dbReference type="RefSeq" id="WP_109761268.1">
    <property type="nucleotide sequence ID" value="NZ_CP034588.1"/>
</dbReference>
<accession>A0A316FLV2</accession>
<name>A0A316FLV2_9RHOB</name>
<keyword evidence="1" id="KW-0472">Membrane</keyword>
<dbReference type="KEGG" id="salo:EF888_01450"/>
<gene>
    <name evidence="2" type="ORF">C8D95_1232</name>
</gene>
<evidence type="ECO:0000313" key="2">
    <source>
        <dbReference type="EMBL" id="PWK49092.1"/>
    </source>
</evidence>
<keyword evidence="1" id="KW-0812">Transmembrane</keyword>
<proteinExistence type="predicted"/>
<evidence type="ECO:0000256" key="1">
    <source>
        <dbReference type="SAM" id="Phobius"/>
    </source>
</evidence>
<dbReference type="AlphaFoldDB" id="A0A316FLV2"/>
<keyword evidence="1" id="KW-1133">Transmembrane helix</keyword>
<evidence type="ECO:0000313" key="3">
    <source>
        <dbReference type="Proteomes" id="UP000245390"/>
    </source>
</evidence>
<keyword evidence="3" id="KW-1185">Reference proteome</keyword>